<keyword evidence="3" id="KW-1185">Reference proteome</keyword>
<evidence type="ECO:0000313" key="2">
    <source>
        <dbReference type="EMBL" id="KXG74792.1"/>
    </source>
</evidence>
<keyword evidence="1" id="KW-1133">Transmembrane helix</keyword>
<comment type="caution">
    <text evidence="2">The sequence shown here is derived from an EMBL/GenBank/DDBJ whole genome shotgun (WGS) entry which is preliminary data.</text>
</comment>
<reference evidence="2 3" key="1">
    <citation type="submission" date="2015-12" db="EMBL/GenBank/DDBJ databases">
        <title>Draft genome sequence of the thermoanaerobe Thermotalea metallivorans, an isolate from the runoff channel of the Great Artesian Basin, Australia.</title>
        <authorList>
            <person name="Patel B.K."/>
        </authorList>
    </citation>
    <scope>NUCLEOTIDE SEQUENCE [LARGE SCALE GENOMIC DNA]</scope>
    <source>
        <strain evidence="2 3">B2-1</strain>
    </source>
</reference>
<dbReference type="Proteomes" id="UP000070456">
    <property type="component" value="Unassembled WGS sequence"/>
</dbReference>
<evidence type="ECO:0000256" key="1">
    <source>
        <dbReference type="SAM" id="Phobius"/>
    </source>
</evidence>
<proteinExistence type="predicted"/>
<keyword evidence="1" id="KW-0812">Transmembrane</keyword>
<feature type="transmembrane region" description="Helical" evidence="1">
    <location>
        <begin position="27"/>
        <end position="46"/>
    </location>
</feature>
<accession>A0A140L2L7</accession>
<dbReference type="EMBL" id="LOEE01000046">
    <property type="protein sequence ID" value="KXG74792.1"/>
    <property type="molecule type" value="Genomic_DNA"/>
</dbReference>
<dbReference type="AlphaFoldDB" id="A0A140L2L7"/>
<sequence length="49" mass="5884">MLFYLHPLYYSQKKIHLYSKTKNVTSMALYNAIINFFYCQALANVLKYN</sequence>
<name>A0A140L2L7_9FIRM</name>
<evidence type="ECO:0000313" key="3">
    <source>
        <dbReference type="Proteomes" id="UP000070456"/>
    </source>
</evidence>
<keyword evidence="1" id="KW-0472">Membrane</keyword>
<gene>
    <name evidence="2" type="ORF">AN619_21320</name>
</gene>
<protein>
    <submittedName>
        <fullName evidence="2">Uncharacterized protein</fullName>
    </submittedName>
</protein>
<organism evidence="2 3">
    <name type="scientific">Thermotalea metallivorans</name>
    <dbReference type="NCBI Taxonomy" id="520762"/>
    <lineage>
        <taxon>Bacteria</taxon>
        <taxon>Bacillati</taxon>
        <taxon>Bacillota</taxon>
        <taxon>Clostridia</taxon>
        <taxon>Peptostreptococcales</taxon>
        <taxon>Thermotaleaceae</taxon>
        <taxon>Thermotalea</taxon>
    </lineage>
</organism>